<protein>
    <recommendedName>
        <fullName evidence="4">Dynein light chain Tctex-type 1</fullName>
    </recommendedName>
</protein>
<dbReference type="GO" id="GO:0007018">
    <property type="term" value="P:microtubule-based movement"/>
    <property type="evidence" value="ECO:0007669"/>
    <property type="project" value="TreeGrafter"/>
</dbReference>
<dbReference type="InterPro" id="IPR005334">
    <property type="entry name" value="Tctex-1-like"/>
</dbReference>
<dbReference type="GO" id="GO:0005737">
    <property type="term" value="C:cytoplasm"/>
    <property type="evidence" value="ECO:0007669"/>
    <property type="project" value="TreeGrafter"/>
</dbReference>
<keyword evidence="3" id="KW-1185">Reference proteome</keyword>
<accession>A0A1X6PLC9</accession>
<dbReference type="EMBL" id="KV918761">
    <property type="protein sequence ID" value="OSX81576.1"/>
    <property type="molecule type" value="Genomic_DNA"/>
</dbReference>
<dbReference type="GO" id="GO:0045505">
    <property type="term" value="F:dynein intermediate chain binding"/>
    <property type="evidence" value="ECO:0007669"/>
    <property type="project" value="TreeGrafter"/>
</dbReference>
<feature type="region of interest" description="Disordered" evidence="1">
    <location>
        <begin position="1"/>
        <end position="40"/>
    </location>
</feature>
<reference evidence="2 3" key="1">
    <citation type="submission" date="2017-03" db="EMBL/GenBank/DDBJ databases">
        <title>WGS assembly of Porphyra umbilicalis.</title>
        <authorList>
            <person name="Brawley S.H."/>
            <person name="Blouin N.A."/>
            <person name="Ficko-Blean E."/>
            <person name="Wheeler G.L."/>
            <person name="Lohr M."/>
            <person name="Goodson H.V."/>
            <person name="Jenkins J.W."/>
            <person name="Blaby-Haas C.E."/>
            <person name="Helliwell K.E."/>
            <person name="Chan C."/>
            <person name="Marriage T."/>
            <person name="Bhattacharya D."/>
            <person name="Klein A.S."/>
            <person name="Badis Y."/>
            <person name="Brodie J."/>
            <person name="Cao Y."/>
            <person name="Collen J."/>
            <person name="Dittami S.M."/>
            <person name="Gachon C.M."/>
            <person name="Green B.R."/>
            <person name="Karpowicz S."/>
            <person name="Kim J.W."/>
            <person name="Kudahl U."/>
            <person name="Lin S."/>
            <person name="Michel G."/>
            <person name="Mittag M."/>
            <person name="Olson B.J."/>
            <person name="Pangilinan J."/>
            <person name="Peng Y."/>
            <person name="Qiu H."/>
            <person name="Shu S."/>
            <person name="Singer J.T."/>
            <person name="Smith A.G."/>
            <person name="Sprecher B.N."/>
            <person name="Wagner V."/>
            <person name="Wang W."/>
            <person name="Wang Z.-Y."/>
            <person name="Yan J."/>
            <person name="Yarish C."/>
            <person name="Zoeuner-Riek S."/>
            <person name="Zhuang Y."/>
            <person name="Zou Y."/>
            <person name="Lindquist E.A."/>
            <person name="Grimwood J."/>
            <person name="Barry K."/>
            <person name="Rokhsar D.S."/>
            <person name="Schmutz J."/>
            <person name="Stiller J.W."/>
            <person name="Grossman A.R."/>
            <person name="Prochnik S.E."/>
        </authorList>
    </citation>
    <scope>NUCLEOTIDE SEQUENCE [LARGE SCALE GENOMIC DNA]</scope>
    <source>
        <strain evidence="2">4086291</strain>
    </source>
</reference>
<evidence type="ECO:0008006" key="4">
    <source>
        <dbReference type="Google" id="ProtNLM"/>
    </source>
</evidence>
<dbReference type="InterPro" id="IPR038586">
    <property type="entry name" value="Tctex-1-like_sf"/>
</dbReference>
<gene>
    <name evidence="2" type="ORF">BU14_0014s0123</name>
</gene>
<dbReference type="CDD" id="cd21455">
    <property type="entry name" value="DLC-like_DYNLT1_DYNLT3"/>
    <property type="match status" value="1"/>
</dbReference>
<organism evidence="2 3">
    <name type="scientific">Porphyra umbilicalis</name>
    <name type="common">Purple laver</name>
    <name type="synonym">Red alga</name>
    <dbReference type="NCBI Taxonomy" id="2786"/>
    <lineage>
        <taxon>Eukaryota</taxon>
        <taxon>Rhodophyta</taxon>
        <taxon>Bangiophyceae</taxon>
        <taxon>Bangiales</taxon>
        <taxon>Bangiaceae</taxon>
        <taxon>Porphyra</taxon>
    </lineage>
</organism>
<dbReference type="Proteomes" id="UP000218209">
    <property type="component" value="Unassembled WGS sequence"/>
</dbReference>
<sequence length="147" mass="15406">MAETTAVSGAGANGAPALVPPPMDESAVAADGGGAAGTATAPLRVNDETFMRSTVQKTVKEVIGAEEYAHARTDGWTNDIVDNLVKNLVALDRSYKYIVTCMIVQKCGAGMRSSTQCFWNPASDIGLSVQVENPSMYVITTVFACKA</sequence>
<evidence type="ECO:0000313" key="3">
    <source>
        <dbReference type="Proteomes" id="UP000218209"/>
    </source>
</evidence>
<dbReference type="GO" id="GO:0005868">
    <property type="term" value="C:cytoplasmic dynein complex"/>
    <property type="evidence" value="ECO:0007669"/>
    <property type="project" value="TreeGrafter"/>
</dbReference>
<dbReference type="PANTHER" id="PTHR21255:SF4">
    <property type="entry name" value="DYNEIN LIGHT CHAIN TCTEX-TYPE"/>
    <property type="match status" value="1"/>
</dbReference>
<evidence type="ECO:0000256" key="1">
    <source>
        <dbReference type="SAM" id="MobiDB-lite"/>
    </source>
</evidence>
<dbReference type="Pfam" id="PF03645">
    <property type="entry name" value="Tctex-1"/>
    <property type="match status" value="1"/>
</dbReference>
<dbReference type="AlphaFoldDB" id="A0A1X6PLC9"/>
<name>A0A1X6PLC9_PORUM</name>
<proteinExistence type="predicted"/>
<evidence type="ECO:0000313" key="2">
    <source>
        <dbReference type="EMBL" id="OSX81576.1"/>
    </source>
</evidence>
<dbReference type="PANTHER" id="PTHR21255">
    <property type="entry name" value="T-COMPLEX-ASSOCIATED-TESTIS-EXPRESSED 1/ DYNEIN LIGHT CHAIN"/>
    <property type="match status" value="1"/>
</dbReference>
<dbReference type="OrthoDB" id="10059120at2759"/>
<dbReference type="Gene3D" id="3.30.1140.40">
    <property type="entry name" value="Tctex-1"/>
    <property type="match status" value="1"/>
</dbReference>